<gene>
    <name evidence="1" type="ORF">SPHINGO391_520032</name>
</gene>
<accession>A0A5E8AM19</accession>
<dbReference type="Proteomes" id="UP000326857">
    <property type="component" value="Unassembled WGS sequence"/>
</dbReference>
<sequence length="41" mass="4352">MQCALHASLHVIGEASYTLQAQSHYTLICAALCNALCTAMV</sequence>
<name>A0A5E8AM19_9SPHN</name>
<protein>
    <submittedName>
        <fullName evidence="1">Uncharacterized protein</fullName>
    </submittedName>
</protein>
<dbReference type="EMBL" id="CABVLI010000048">
    <property type="protein sequence ID" value="VVT30545.1"/>
    <property type="molecule type" value="Genomic_DNA"/>
</dbReference>
<organism evidence="1 2">
    <name type="scientific">Sphingomonas aurantiaca</name>
    <dbReference type="NCBI Taxonomy" id="185949"/>
    <lineage>
        <taxon>Bacteria</taxon>
        <taxon>Pseudomonadati</taxon>
        <taxon>Pseudomonadota</taxon>
        <taxon>Alphaproteobacteria</taxon>
        <taxon>Sphingomonadales</taxon>
        <taxon>Sphingomonadaceae</taxon>
        <taxon>Sphingomonas</taxon>
    </lineage>
</organism>
<proteinExistence type="predicted"/>
<reference evidence="1 2" key="1">
    <citation type="submission" date="2019-09" db="EMBL/GenBank/DDBJ databases">
        <authorList>
            <person name="Dittami M. S."/>
        </authorList>
    </citation>
    <scope>NUCLEOTIDE SEQUENCE [LARGE SCALE GENOMIC DNA]</scope>
    <source>
        <strain evidence="1">SPHINGO391</strain>
    </source>
</reference>
<evidence type="ECO:0000313" key="1">
    <source>
        <dbReference type="EMBL" id="VVT30545.1"/>
    </source>
</evidence>
<dbReference type="AlphaFoldDB" id="A0A5E8AM19"/>
<evidence type="ECO:0000313" key="2">
    <source>
        <dbReference type="Proteomes" id="UP000326857"/>
    </source>
</evidence>